<feature type="compositionally biased region" description="Polar residues" evidence="8">
    <location>
        <begin position="253"/>
        <end position="273"/>
    </location>
</feature>
<accession>A0A545U3Z4</accession>
<dbReference type="InterPro" id="IPR025713">
    <property type="entry name" value="MotB-like_N_dom"/>
</dbReference>
<dbReference type="SUPFAM" id="SSF103088">
    <property type="entry name" value="OmpA-like"/>
    <property type="match status" value="1"/>
</dbReference>
<feature type="domain" description="OmpA-like" evidence="10">
    <location>
        <begin position="130"/>
        <end position="250"/>
    </location>
</feature>
<dbReference type="Pfam" id="PF00691">
    <property type="entry name" value="OmpA"/>
    <property type="match status" value="1"/>
</dbReference>
<dbReference type="AlphaFoldDB" id="A0A545U3Z4"/>
<keyword evidence="6 7" id="KW-0472">Membrane</keyword>
<dbReference type="OrthoDB" id="9815217at2"/>
<evidence type="ECO:0000256" key="6">
    <source>
        <dbReference type="ARBA" id="ARBA00023136"/>
    </source>
</evidence>
<dbReference type="InterPro" id="IPR036737">
    <property type="entry name" value="OmpA-like_sf"/>
</dbReference>
<keyword evidence="4 9" id="KW-0812">Transmembrane</keyword>
<comment type="caution">
    <text evidence="11">The sequence shown here is derived from an EMBL/GenBank/DDBJ whole genome shotgun (WGS) entry which is preliminary data.</text>
</comment>
<evidence type="ECO:0000256" key="3">
    <source>
        <dbReference type="ARBA" id="ARBA00022475"/>
    </source>
</evidence>
<evidence type="ECO:0000256" key="1">
    <source>
        <dbReference type="ARBA" id="ARBA00004162"/>
    </source>
</evidence>
<dbReference type="EMBL" id="VHSG01000006">
    <property type="protein sequence ID" value="TQV84195.1"/>
    <property type="molecule type" value="Genomic_DNA"/>
</dbReference>
<dbReference type="CDD" id="cd07185">
    <property type="entry name" value="OmpA_C-like"/>
    <property type="match status" value="1"/>
</dbReference>
<organism evidence="11 12">
    <name type="scientific">Exilibacterium tricleocarpae</name>
    <dbReference type="NCBI Taxonomy" id="2591008"/>
    <lineage>
        <taxon>Bacteria</taxon>
        <taxon>Pseudomonadati</taxon>
        <taxon>Pseudomonadota</taxon>
        <taxon>Gammaproteobacteria</taxon>
        <taxon>Cellvibrionales</taxon>
        <taxon>Cellvibrionaceae</taxon>
        <taxon>Exilibacterium</taxon>
    </lineage>
</organism>
<keyword evidence="3" id="KW-1003">Cell membrane</keyword>
<dbReference type="Pfam" id="PF13677">
    <property type="entry name" value="MotB_plug"/>
    <property type="match status" value="1"/>
</dbReference>
<evidence type="ECO:0000256" key="2">
    <source>
        <dbReference type="ARBA" id="ARBA00008914"/>
    </source>
</evidence>
<feature type="region of interest" description="Disordered" evidence="8">
    <location>
        <begin position="253"/>
        <end position="332"/>
    </location>
</feature>
<dbReference type="Gene3D" id="3.30.1330.60">
    <property type="entry name" value="OmpA-like domain"/>
    <property type="match status" value="1"/>
</dbReference>
<dbReference type="Proteomes" id="UP000319732">
    <property type="component" value="Unassembled WGS sequence"/>
</dbReference>
<dbReference type="PROSITE" id="PS51123">
    <property type="entry name" value="OMPA_2"/>
    <property type="match status" value="1"/>
</dbReference>
<dbReference type="GO" id="GO:0005886">
    <property type="term" value="C:plasma membrane"/>
    <property type="evidence" value="ECO:0007669"/>
    <property type="project" value="UniProtKB-SubCell"/>
</dbReference>
<keyword evidence="11" id="KW-0966">Cell projection</keyword>
<proteinExistence type="inferred from homology"/>
<evidence type="ECO:0000313" key="12">
    <source>
        <dbReference type="Proteomes" id="UP000319732"/>
    </source>
</evidence>
<gene>
    <name evidence="11" type="primary">motD</name>
    <name evidence="11" type="ORF">FKG94_05935</name>
</gene>
<evidence type="ECO:0000256" key="5">
    <source>
        <dbReference type="ARBA" id="ARBA00022989"/>
    </source>
</evidence>
<dbReference type="InterPro" id="IPR006665">
    <property type="entry name" value="OmpA-like"/>
</dbReference>
<dbReference type="InterPro" id="IPR050330">
    <property type="entry name" value="Bact_OuterMem_StrucFunc"/>
</dbReference>
<name>A0A545U3Z4_9GAMM</name>
<keyword evidence="11" id="KW-0282">Flagellum</keyword>
<comment type="similarity">
    <text evidence="2">Belongs to the MotB family.</text>
</comment>
<reference evidence="11 12" key="1">
    <citation type="submission" date="2019-06" db="EMBL/GenBank/DDBJ databases">
        <title>Whole genome sequence for Cellvibrionaceae sp. R142.</title>
        <authorList>
            <person name="Wang G."/>
        </authorList>
    </citation>
    <scope>NUCLEOTIDE SEQUENCE [LARGE SCALE GENOMIC DNA]</scope>
    <source>
        <strain evidence="11 12">R142</strain>
    </source>
</reference>
<feature type="transmembrane region" description="Helical" evidence="9">
    <location>
        <begin position="20"/>
        <end position="37"/>
    </location>
</feature>
<protein>
    <submittedName>
        <fullName evidence="11">Flagellar motor protein MotD</fullName>
    </submittedName>
</protein>
<evidence type="ECO:0000256" key="8">
    <source>
        <dbReference type="SAM" id="MobiDB-lite"/>
    </source>
</evidence>
<keyword evidence="12" id="KW-1185">Reference proteome</keyword>
<dbReference type="RefSeq" id="WP_142903275.1">
    <property type="nucleotide sequence ID" value="NZ_ML660089.1"/>
</dbReference>
<evidence type="ECO:0000313" key="11">
    <source>
        <dbReference type="EMBL" id="TQV84195.1"/>
    </source>
</evidence>
<sequence>MPRRRAADININHERWLVSYSDFITLLFAFFVVMYSVSQVNQDKYRVLSDTLMHAFNNEPPQSLKPIQVGQPRLAVEPAAIALAEGKQTGEFSGDGAFEKMADLPQLSDQFSDQFAELIDAELVRVNSNEFWLQVELKSSILFPSGSAEPGARALVIFEEMAAMLEGFDNPVQVEGFTDSIPISNQRYASNWELSAARAAAVVKLLAGGGVAPQRLSAVGYGQFQPIADNATAQGRAENRRVVLMIARQRQQRPAISTPEQFETAVAGSQPQVGQEVGSLDSGALDNRDAGTAEPGVAAGREGIVPVELEGGGLLFSSDPDLPRTPSLPENE</sequence>
<evidence type="ECO:0000256" key="9">
    <source>
        <dbReference type="SAM" id="Phobius"/>
    </source>
</evidence>
<dbReference type="NCBIfam" id="NF006541">
    <property type="entry name" value="PRK09038.1"/>
    <property type="match status" value="1"/>
</dbReference>
<evidence type="ECO:0000256" key="7">
    <source>
        <dbReference type="PROSITE-ProRule" id="PRU00473"/>
    </source>
</evidence>
<dbReference type="PANTHER" id="PTHR30329">
    <property type="entry name" value="STATOR ELEMENT OF FLAGELLAR MOTOR COMPLEX"/>
    <property type="match status" value="1"/>
</dbReference>
<keyword evidence="5 9" id="KW-1133">Transmembrane helix</keyword>
<comment type="subcellular location">
    <subcellularLocation>
        <location evidence="1">Cell membrane</location>
        <topology evidence="1">Single-pass membrane protein</topology>
    </subcellularLocation>
</comment>
<evidence type="ECO:0000259" key="10">
    <source>
        <dbReference type="PROSITE" id="PS51123"/>
    </source>
</evidence>
<dbReference type="PANTHER" id="PTHR30329:SF20">
    <property type="entry name" value="EXPORTED PROTEIN"/>
    <property type="match status" value="1"/>
</dbReference>
<keyword evidence="11" id="KW-0969">Cilium</keyword>
<evidence type="ECO:0000256" key="4">
    <source>
        <dbReference type="ARBA" id="ARBA00022692"/>
    </source>
</evidence>